<dbReference type="Proteomes" id="UP001152049">
    <property type="component" value="Unassembled WGS sequence"/>
</dbReference>
<keyword evidence="1" id="KW-0378">Hydrolase</keyword>
<evidence type="ECO:0000256" key="2">
    <source>
        <dbReference type="ARBA" id="ARBA00038358"/>
    </source>
</evidence>
<dbReference type="InterPro" id="IPR012341">
    <property type="entry name" value="6hp_glycosidase-like_sf"/>
</dbReference>
<reference evidence="3" key="1">
    <citation type="submission" date="2022-09" db="EMBL/GenBank/DDBJ databases">
        <title>Fusarium specimens isolated from Avocado Roots.</title>
        <authorList>
            <person name="Stajich J."/>
            <person name="Roper C."/>
            <person name="Heimlech-Rivalta G."/>
        </authorList>
    </citation>
    <scope>NUCLEOTIDE SEQUENCE</scope>
    <source>
        <strain evidence="3">CF00136</strain>
    </source>
</reference>
<sequence>MTINSSNSAVADVRFVTSSTNEKLKRQNDNVTQSNNCLFTNNTSAPFESLLGKLYSSKVYAKIWKVASQALKKSQPPMLYPEYTKPGGTEYVYRELDFWTSGFFPGSLYLLLERERKYKDTLTNWASDTTITPHQMQLEFACKWWTVNLHQNAQLATTHDLGFMIFPWAQKAWELNRDQYAYNTIVQASKTLAARYVSQVKAIRSWDTCITKRYAFTDPRKDFLLVIDNMMNLDMLFWTASQTNDKEMYEIAVNHAHTTRQFHVRNDFSTTHLTVFDPDTGVLKSKLTNQGFNDDSSWARGQAWAIAGFMQTYNWTEDASFLETAKSCADYFWSQLPATGVPPWDFSAPKDVQQPPDTSAAVVASYGMLLIHEALVQRHLPSVYFDRAIHILSSVCSNHMNIPDEFVVLSSTVDTVERALNDSQHEVRVRHGSEVPETILGGATINNYEFSPRRWANHGLVYADYYFLLAGNKLLEISAMEEAKKPAIRGV</sequence>
<dbReference type="PANTHER" id="PTHR36845">
    <property type="entry name" value="HYDROLASE, PUTATIVE (AFU_ORTHOLOGUE AFUA_7G05090)-RELATED"/>
    <property type="match status" value="1"/>
</dbReference>
<evidence type="ECO:0000313" key="3">
    <source>
        <dbReference type="EMBL" id="KAJ4253929.1"/>
    </source>
</evidence>
<protein>
    <recommendedName>
        <fullName evidence="5">Glucuronyl hydrolase</fullName>
    </recommendedName>
</protein>
<dbReference type="EMBL" id="JAOQAZ010000023">
    <property type="protein sequence ID" value="KAJ4253929.1"/>
    <property type="molecule type" value="Genomic_DNA"/>
</dbReference>
<dbReference type="AlphaFoldDB" id="A0A9W8RVD8"/>
<dbReference type="Gene3D" id="1.50.10.10">
    <property type="match status" value="1"/>
</dbReference>
<accession>A0A9W8RVD8</accession>
<evidence type="ECO:0000313" key="4">
    <source>
        <dbReference type="Proteomes" id="UP001152049"/>
    </source>
</evidence>
<dbReference type="InterPro" id="IPR008928">
    <property type="entry name" value="6-hairpin_glycosidase_sf"/>
</dbReference>
<dbReference type="InterPro" id="IPR052369">
    <property type="entry name" value="UG_Glycosaminoglycan_Hydrolase"/>
</dbReference>
<dbReference type="SUPFAM" id="SSF48208">
    <property type="entry name" value="Six-hairpin glycosidases"/>
    <property type="match status" value="1"/>
</dbReference>
<organism evidence="3 4">
    <name type="scientific">Fusarium torreyae</name>
    <dbReference type="NCBI Taxonomy" id="1237075"/>
    <lineage>
        <taxon>Eukaryota</taxon>
        <taxon>Fungi</taxon>
        <taxon>Dikarya</taxon>
        <taxon>Ascomycota</taxon>
        <taxon>Pezizomycotina</taxon>
        <taxon>Sordariomycetes</taxon>
        <taxon>Hypocreomycetidae</taxon>
        <taxon>Hypocreales</taxon>
        <taxon>Nectriaceae</taxon>
        <taxon>Fusarium</taxon>
    </lineage>
</organism>
<name>A0A9W8RVD8_9HYPO</name>
<gene>
    <name evidence="3" type="ORF">NW762_010327</name>
</gene>
<dbReference type="GO" id="GO:0052757">
    <property type="term" value="F:chondroitin hydrolase activity"/>
    <property type="evidence" value="ECO:0007669"/>
    <property type="project" value="TreeGrafter"/>
</dbReference>
<keyword evidence="4" id="KW-1185">Reference proteome</keyword>
<comment type="similarity">
    <text evidence="2">Belongs to the glycosyl hydrolase 88 family.</text>
</comment>
<evidence type="ECO:0008006" key="5">
    <source>
        <dbReference type="Google" id="ProtNLM"/>
    </source>
</evidence>
<evidence type="ECO:0000256" key="1">
    <source>
        <dbReference type="ARBA" id="ARBA00022801"/>
    </source>
</evidence>
<dbReference type="PANTHER" id="PTHR36845:SF1">
    <property type="entry name" value="HYDROLASE, PUTATIVE (AFU_ORTHOLOGUE AFUA_7G05090)-RELATED"/>
    <property type="match status" value="1"/>
</dbReference>
<dbReference type="OrthoDB" id="2317065at2759"/>
<proteinExistence type="inferred from homology"/>
<comment type="caution">
    <text evidence="3">The sequence shown here is derived from an EMBL/GenBank/DDBJ whole genome shotgun (WGS) entry which is preliminary data.</text>
</comment>
<dbReference type="GO" id="GO:0000272">
    <property type="term" value="P:polysaccharide catabolic process"/>
    <property type="evidence" value="ECO:0007669"/>
    <property type="project" value="TreeGrafter"/>
</dbReference>